<dbReference type="AlphaFoldDB" id="Q8EKU8"/>
<dbReference type="RefSeq" id="WP_011067883.1">
    <property type="nucleotide sequence ID" value="NC_004193.1"/>
</dbReference>
<evidence type="ECO:0000313" key="3">
    <source>
        <dbReference type="Proteomes" id="UP000000822"/>
    </source>
</evidence>
<keyword evidence="1" id="KW-0812">Transmembrane</keyword>
<feature type="transmembrane region" description="Helical" evidence="1">
    <location>
        <begin position="33"/>
        <end position="51"/>
    </location>
</feature>
<dbReference type="eggNOG" id="COG1811">
    <property type="taxonomic scope" value="Bacteria"/>
</dbReference>
<feature type="transmembrane region" description="Helical" evidence="1">
    <location>
        <begin position="183"/>
        <end position="206"/>
    </location>
</feature>
<dbReference type="KEGG" id="oih:OB3485"/>
<dbReference type="Pfam" id="PF04474">
    <property type="entry name" value="DUF554"/>
    <property type="match status" value="1"/>
</dbReference>
<evidence type="ECO:0000256" key="1">
    <source>
        <dbReference type="SAM" id="Phobius"/>
    </source>
</evidence>
<dbReference type="PhylomeDB" id="Q8EKU8"/>
<feature type="transmembrane region" description="Helical" evidence="1">
    <location>
        <begin position="57"/>
        <end position="75"/>
    </location>
</feature>
<keyword evidence="3" id="KW-1185">Reference proteome</keyword>
<name>Q8EKU8_OCEIH</name>
<feature type="transmembrane region" description="Helical" evidence="1">
    <location>
        <begin position="6"/>
        <end position="26"/>
    </location>
</feature>
<dbReference type="EMBL" id="BA000028">
    <property type="protein sequence ID" value="BAC15441.1"/>
    <property type="molecule type" value="Genomic_DNA"/>
</dbReference>
<keyword evidence="1" id="KW-1133">Transmembrane helix</keyword>
<feature type="transmembrane region" description="Helical" evidence="1">
    <location>
        <begin position="99"/>
        <end position="121"/>
    </location>
</feature>
<dbReference type="STRING" id="221109.gene:10735737"/>
<dbReference type="HOGENOM" id="CLU_091659_0_0_9"/>
<dbReference type="InterPro" id="IPR007563">
    <property type="entry name" value="DUF554"/>
</dbReference>
<sequence>MVLLGTVVNGILIIIGSILGLFFTKIPEKYKETVMSGIGLVVFLIGLQMAFETDQIIIVLLSLLTGALIGEFIGLEERLNQLGEWVGHRVSTKSEETSIAQGFVTASLIFCIGAMAIIGALDSGIRGDHEVLMTKGVIDGFTSLVLTTTLGFGVILSVIPVVVYQGLIALFATQIENWVSATFLDGLIVELTAVGGLLIVAIGLNLLNITNIRIGNLLPSIGTVIIIYSIVQFL</sequence>
<dbReference type="OrthoDB" id="9797976at2"/>
<dbReference type="PANTHER" id="PTHR36111">
    <property type="entry name" value="INNER MEMBRANE PROTEIN-RELATED"/>
    <property type="match status" value="1"/>
</dbReference>
<reference evidence="2 3" key="1">
    <citation type="journal article" date="2001" name="FEMS Microbiol. Lett.">
        <title>Oceanobacillus iheyensis gen. nov., sp. nov., a deep-sea extremely halotolerant and alkaliphilic species isolated from a depth of 1050 m on the Iheya Ridge.</title>
        <authorList>
            <person name="Lu J."/>
            <person name="Nogi Y."/>
            <person name="Takami H."/>
        </authorList>
    </citation>
    <scope>NUCLEOTIDE SEQUENCE [LARGE SCALE GENOMIC DNA]</scope>
    <source>
        <strain evidence="3">DSM 14371 / CIP 107618 / JCM 11309 / KCTC 3954 / HTE831</strain>
    </source>
</reference>
<evidence type="ECO:0000313" key="2">
    <source>
        <dbReference type="EMBL" id="BAC15441.1"/>
    </source>
</evidence>
<gene>
    <name evidence="2" type="ordered locus">OB3485</name>
</gene>
<dbReference type="PANTHER" id="PTHR36111:SF2">
    <property type="entry name" value="INNER MEMBRANE PROTEIN"/>
    <property type="match status" value="1"/>
</dbReference>
<feature type="transmembrane region" description="Helical" evidence="1">
    <location>
        <begin position="141"/>
        <end position="171"/>
    </location>
</feature>
<accession>Q8EKU8</accession>
<reference evidence="2 3" key="2">
    <citation type="journal article" date="2002" name="Nucleic Acids Res.">
        <title>Genome sequence of Oceanobacillus iheyensis isolated from the Iheya Ridge and its unexpected adaptive capabilities to extreme environments.</title>
        <authorList>
            <person name="Takami H."/>
            <person name="Takaki Y."/>
            <person name="Uchiyama I."/>
        </authorList>
    </citation>
    <scope>NUCLEOTIDE SEQUENCE [LARGE SCALE GENOMIC DNA]</scope>
    <source>
        <strain evidence="3">DSM 14371 / CIP 107618 / JCM 11309 / KCTC 3954 / HTE831</strain>
    </source>
</reference>
<feature type="transmembrane region" description="Helical" evidence="1">
    <location>
        <begin position="212"/>
        <end position="231"/>
    </location>
</feature>
<proteinExistence type="predicted"/>
<organism evidence="2 3">
    <name type="scientific">Oceanobacillus iheyensis (strain DSM 14371 / CIP 107618 / JCM 11309 / KCTC 3954 / HTE831)</name>
    <dbReference type="NCBI Taxonomy" id="221109"/>
    <lineage>
        <taxon>Bacteria</taxon>
        <taxon>Bacillati</taxon>
        <taxon>Bacillota</taxon>
        <taxon>Bacilli</taxon>
        <taxon>Bacillales</taxon>
        <taxon>Bacillaceae</taxon>
        <taxon>Oceanobacillus</taxon>
    </lineage>
</organism>
<keyword evidence="1" id="KW-0472">Membrane</keyword>
<dbReference type="Proteomes" id="UP000000822">
    <property type="component" value="Chromosome"/>
</dbReference>
<protein>
    <submittedName>
        <fullName evidence="2">Hypothetical conserved protein</fullName>
    </submittedName>
</protein>